<accession>M4W688</accession>
<evidence type="ECO:0000259" key="63">
    <source>
        <dbReference type="PROSITE" id="PS51194"/>
    </source>
</evidence>
<feature type="domain" description="Helicase C-terminal" evidence="63">
    <location>
        <begin position="1839"/>
        <end position="2002"/>
    </location>
</feature>
<dbReference type="GO" id="GO:0003724">
    <property type="term" value="F:RNA helicase activity"/>
    <property type="evidence" value="ECO:0007669"/>
    <property type="project" value="UniProtKB-EC"/>
</dbReference>
<dbReference type="Gene3D" id="2.40.10.10">
    <property type="entry name" value="Trypsin-like serine proteases"/>
    <property type="match status" value="1"/>
</dbReference>
<evidence type="ECO:0000256" key="58">
    <source>
        <dbReference type="PIRSR" id="PIRSR003817-3"/>
    </source>
</evidence>
<dbReference type="InterPro" id="IPR000487">
    <property type="entry name" value="Flavi_NS2B"/>
</dbReference>
<evidence type="ECO:0000256" key="41">
    <source>
        <dbReference type="ARBA" id="ARBA00023157"/>
    </source>
</evidence>
<dbReference type="Pfam" id="PF01002">
    <property type="entry name" value="Flavi_NS2B"/>
    <property type="match status" value="1"/>
</dbReference>
<evidence type="ECO:0000256" key="60">
    <source>
        <dbReference type="SAM" id="Phobius"/>
    </source>
</evidence>
<evidence type="ECO:0000256" key="9">
    <source>
        <dbReference type="ARBA" id="ARBA00022506"/>
    </source>
</evidence>
<dbReference type="InterPro" id="IPR049486">
    <property type="entry name" value="NS3-hel_C_flaviviridae"/>
</dbReference>
<comment type="subunit">
    <text evidence="52">Forms heterodimers with envelope protein E in the endoplasmic reticulum and Golgi.</text>
</comment>
<dbReference type="InterPro" id="IPR038688">
    <property type="entry name" value="Flavi_propep_sf"/>
</dbReference>
<evidence type="ECO:0000256" key="31">
    <source>
        <dbReference type="ARBA" id="ARBA00022830"/>
    </source>
</evidence>
<dbReference type="GO" id="GO:0017111">
    <property type="term" value="F:ribonucleoside triphosphate phosphatase activity"/>
    <property type="evidence" value="ECO:0007669"/>
    <property type="project" value="UniProtKB-EC"/>
</dbReference>
<evidence type="ECO:0000256" key="6">
    <source>
        <dbReference type="ARBA" id="ARBA00004613"/>
    </source>
</evidence>
<feature type="transmembrane region" description="Helical" evidence="60">
    <location>
        <begin position="2352"/>
        <end position="2376"/>
    </location>
</feature>
<dbReference type="Pfam" id="PF20907">
    <property type="entry name" value="Flav_NS3-hel_C"/>
    <property type="match status" value="1"/>
</dbReference>
<dbReference type="InterPro" id="IPR027287">
    <property type="entry name" value="Flavi_E_Ig-like"/>
</dbReference>
<keyword evidence="28" id="KW-1161">Viral attachment to host cell</keyword>
<feature type="transmembrane region" description="Helical" evidence="60">
    <location>
        <begin position="2212"/>
        <end position="2228"/>
    </location>
</feature>
<keyword evidence="14" id="KW-1048">Host nucleus</keyword>
<evidence type="ECO:0000256" key="40">
    <source>
        <dbReference type="ARBA" id="ARBA00023136"/>
    </source>
</evidence>
<keyword evidence="31" id="KW-1114">Inhibition of host interferon signaling pathway by virus</keyword>
<evidence type="ECO:0000256" key="57">
    <source>
        <dbReference type="PIRSR" id="PIRSR003817-2"/>
    </source>
</evidence>
<keyword evidence="34" id="KW-1043">Host membrane</keyword>
<dbReference type="Gene3D" id="1.10.260.90">
    <property type="match status" value="1"/>
</dbReference>
<evidence type="ECO:0000256" key="25">
    <source>
        <dbReference type="ARBA" id="ARBA00022723"/>
    </source>
</evidence>
<dbReference type="GO" id="GO:0004482">
    <property type="term" value="F:mRNA 5'-cap (guanine-N7-)-methyltransferase activity"/>
    <property type="evidence" value="ECO:0007669"/>
    <property type="project" value="InterPro"/>
</dbReference>
<dbReference type="Pfam" id="PF00949">
    <property type="entry name" value="Peptidase_S7"/>
    <property type="match status" value="1"/>
</dbReference>
<evidence type="ECO:0000256" key="13">
    <source>
        <dbReference type="ARBA" id="ARBA00022561"/>
    </source>
</evidence>
<dbReference type="InterPro" id="IPR014412">
    <property type="entry name" value="Gen_Poly_FLV"/>
</dbReference>
<evidence type="ECO:0000259" key="61">
    <source>
        <dbReference type="PROSITE" id="PS50507"/>
    </source>
</evidence>
<feature type="binding site" evidence="57">
    <location>
        <position position="2638"/>
    </location>
    <ligand>
        <name>S-adenosyl-L-methionine</name>
        <dbReference type="ChEBI" id="CHEBI:59789"/>
    </ligand>
</feature>
<keyword evidence="32" id="KW-0067">ATP-binding</keyword>
<feature type="binding site" evidence="57">
    <location>
        <position position="2593"/>
    </location>
    <ligand>
        <name>S-adenosyl-L-methionine</name>
        <dbReference type="ChEBI" id="CHEBI:59789"/>
    </ligand>
</feature>
<dbReference type="InterPro" id="IPR000752">
    <property type="entry name" value="Flavi_NS2A"/>
</dbReference>
<dbReference type="Gene3D" id="2.40.10.120">
    <property type="match status" value="2"/>
</dbReference>
<name>M4W688_KOKV</name>
<sequence length="3409" mass="377580">MTKKPGKSGNRRTVNMLKRGASRALGPLAKFKRMFSSLLDGRGPLRMILALLAFFKFTALRPTAGLLRRWMTVDKLHAIALLRSFKRDIATMTNTINRRKKRGGELTLLLPLLVCSGMALKVTTYNGSPLLNITKYDVGKVLTITTTSGENRCVVQAMDVGEDCDDRITYSCPAILNTEEPDDVDCWCDKTPAYVTYGRCTKTRHHKRSRRSTNIAGHQDNHLESRSNVWMDTQKATNYLTKTENWILRNPGYALVAVVMGWSLGTSRPQKVIFTIMLLLIAPAYSLRCLGVENRDFIEGVSGGTWVDVVLEHNGCVTIMAPDKPTIDVHLVSTKVKSPATIRTYCTKATVTDLFVENRCPSMGEAHNPKAADAAFVCKKSFSDRGWGNGCGLFGKGSLETCARFTCDTTATGYIIQKENLEYTILTSVHASQQTEHHLNDTVGEANKHSSRTVVTATAPSRTTDLGDYGTVTMDCEPRGGLDFDNYYLMQVEDNSWLVNREWFHDINLPWQGGSVGSWRNRESLIEFGETHATKQEILALGSQVGSLQVALAGAMTTKYQNSEATITSGHLKCRFKLDKLKIKGTTYAMCKGSFAFTKTPADTGHGTVMVELSYSGTDGPCRIPLFISQSLSNIEPVGRLVTVNPIVSTSETQKKVMIEVEPPFGDSFIIAGTGEPRVHYHWRKSGSSIGAAFSTTMKGAKRLAVLGDAAWDFGSVGGIITSVGKAVHQVFGGMFRTLFGGMSWVTQVLLGALCLWLGINAREKTIAMMFLAVGGILVFLATSVSAEVGCSFDMDRKEMKCGQGVFVFNDAESWYTKYKFHPESPKRLAGSILKASTEGQCGLRSVSRLEHIMWKSISHELNAILFENAANLTVVVRDTDYYRRAPLTLPIGDELPFGWKKWGKHILYDVPVQNSTFTIDGPVNAECPEEKKSWNGFRVDDFGFGLFSTSVWLDIRGQYHLDCDTKMVGAAAKGDKAVHGDLGYWIESSKSTNWTLERAYFNEIKSCTWPITHTLWNGGVEESDLIIPRSKAGPVSHHNTRRGYKTQIKGPWNLTPLEIKFENCPGTSVDITPECGNRGPSLRTTTASGKVITDWCCRSCTMPPLTFRAPDGCWYGMEIRPKHEKEETLMKSSVAAGEWQGIDNFSLGILVLAVSIQEGLRKRILGKHTLWMIAATFFAMLLGELTYVDIARYAILVGAAFAEQNSGGDLLHLVLVATFKVRPVALLGYLCRGSWCRRQSLLLSISAVLIHLALEGLSWEYMSVVESASVALLLVRAVVATEASNICLPLIALLSPAGTYTVLGVFRFSMGLLICCTVLKCRRTAAVKKAAVPIAALLFRDLGVSPVVALAFAYLGSTSKRSWPINESLAALGILCALFGAASEAELNLAGPLAAGGLLLLAYVVSGRGNDLYIEKACNISWSTEAAVTGESLNLDVKLDEQGDFALIEDEGPPLNKVVIKILLMAISGLYPVAVPFAIGAWYLLEKSSKRSGALWDIPAPVERSRATGEDGVYRIYARRLFGSGQIGVGVMKDGTFHTMWHVTRGAALVLGEGILEPHWADVRHDMIAYNGNWKLTNKWNGEEFVQLIAVEPGSRVQHVQTKPGKFKTQDGEIGALDLDFAAGTSGSPIVNSEGEVIGLYGNGVLIHGEHYVSAITQIEEGIGESKTEMEDRWFKKRSLTVLDLHPGAGKTRRILPSIVEECVTRRLRTLVLAPTRVVASEMHDALRKLPVRYHTPAVSAERTGTEIVDLMCHSTFTMRLLQGIRVPNYNMYIMDEAHFLDAASVAARGYIETRVNLGEAGAIFMTATPPGTSEAFPQSNAPIHDEEVRIPDKAWSAGYEWITNYGGKTVWFVPSIKQGMELALSLQKAGKRVVQLNRKTFETDYPKCKKDNWDFVITTDISEMGANFNADRVIDSRKTIKPVLVDGRVVLQGPIAITASSAAQRRGRVGRRSDRLGDVYAYSGHTNEDNSDHATWVEARMLLDNIHVQGAVVAQLYTPEREKVDAFEGEYKLPLRDRKCFSELIRTGELPVWLAYQAAAAGMEYADRSWCFDGPIEHTLLENNMEVEIWTKTGQQKVLRPRWLDGRVNADPMALRSFKDFAAGKRSAAFILDSFATLPSHLGGRFQEALDTAFILARAEPGSRSHKEALGNAPEMLETFLLIALSTLITLGIVMVLVRGKGPGKLAFGMAIIAGMVWLLWTASVHPGKIAAATVIVFLLLIVLIPEPEKQRSVQDNHLAMVMLGIATIMSVVAANEMGWLERTKKDLGIGIEVPDTQMPAWRLDIRPATAWSLYAAMTALLTPLFQHLILTRYANISLMAIAAQAGALFSMGSGIPFSNLDMSVPIIGLGCWLQITPLSLMATGVLLGLHYMFLLPGLQAIAARDAQRRTAAGVMKNPVVDGMVVTDIPPLDGVTPLTEKKLGQILLIGVGVAGVVVARDIRAWSELGVLASAGVATLIEGGAGKYWNATTASALCNLFRGNYLAGIPLTYTVIRNSSLTTKRGGGSGETLGEKWKFLLNRLNTYDFMHYRRSHITEVNREPARAAMRSGDLHRGAAVSRGSAKLRWMHERGYVKLSDKVVDLGCGRGGWCYYAATIKDVKEVKGYTKGGRGHEEPVMTQSYGWNLVTMKSGVDVHYKEPESCDTLLCDIGESSSSVTIESNRTLKVLELAEGWLKRNPAASFCVKVLCPYTPSVVEKLTTLQHVYGGSVVRNPLSRNSSHEMYWVSGYRGNLVHTINSTSSLLLRRMEGKFVEPRYEEDVNLGSGTRSVCIVPPAPCCEKVAMRVNRLKAEHRATWHEDPEHPYRTWHYHGSYEVQPTGSASSTVNGVMRLLTKPWDVISEVTKMSMTDTTPFGQQRVFKEKVDTKAPEPADGVAMATIITSEWLWSYLARNKRPRICTKEEFINKVRSNAALGPVFHEENKWKDALEAVSDPHFWDLVDAERKNHLQGKCMSCVYNMMGKREKKQGEFGKAKGSRAIWYMWLGARFLEFEALGFLNEDHWLGRENSGGGVEGLGLQRLGYVLEELGSKNGILYADDTAGWDTRITINDLENESHITEYMEGEHKKLAKAVIDLAYRHKVVRVMRPSKNGTVMDIISREDQRGSGQVVTYALNTFTNLVVQLVRMAEAEGILSPNDIGELDATTKVQLRRWLERNGEDRLKRMAVSGDDCVVAAFDERFAEALHFLNGMSKVRKDIREWEPSKGWKNWEDVPFCSHHFHKVLMKDGRHLVVPCRNQDELIGRARVMPGVCDIRSSAGLAKAYAQMWSLMYFHRRDLRLISNAVCSAVPIDWVPTGRTTWSIHGKGEWMTTEDMLEVWNRVWIRDNPHMEDKTEVTKWQDVPYLGKREDLWCGSLIGHRPRTTWAENIRRTVEQVRRIIGGERYSDYMGTQKRYELENVPAFEGVI</sequence>
<dbReference type="InterPro" id="IPR014756">
    <property type="entry name" value="Ig_E-set"/>
</dbReference>
<dbReference type="Pfam" id="PF01005">
    <property type="entry name" value="Flavi_NS2A"/>
    <property type="match status" value="1"/>
</dbReference>
<dbReference type="InterPro" id="IPR013755">
    <property type="entry name" value="Flav_gly_cen_dom_subdom1"/>
</dbReference>
<dbReference type="FunFam" id="2.60.260.50:FF:000001">
    <property type="entry name" value="Genome polyprotein"/>
    <property type="match status" value="1"/>
</dbReference>
<dbReference type="EMBL" id="KC788512">
    <property type="protein sequence ID" value="AGI03959.1"/>
    <property type="molecule type" value="Genomic_RNA"/>
</dbReference>
<dbReference type="InterPro" id="IPR027417">
    <property type="entry name" value="P-loop_NTPase"/>
</dbReference>
<dbReference type="RefSeq" id="YP_009328360.1">
    <property type="nucleotide sequence ID" value="NC_032088.1"/>
</dbReference>
<dbReference type="Gene3D" id="2.60.260.50">
    <property type="entry name" value="Flavivirus polyprotein propeptide domain"/>
    <property type="match status" value="1"/>
</dbReference>
<dbReference type="GO" id="GO:0019062">
    <property type="term" value="P:virion attachment to host cell"/>
    <property type="evidence" value="ECO:0007669"/>
    <property type="project" value="UniProtKB-KW"/>
</dbReference>
<evidence type="ECO:0000256" key="59">
    <source>
        <dbReference type="PIRSR" id="PIRSR003817-4"/>
    </source>
</evidence>
<evidence type="ECO:0000256" key="24">
    <source>
        <dbReference type="ARBA" id="ARBA00022695"/>
    </source>
</evidence>
<keyword evidence="41 58" id="KW-1015">Disulfide bond</keyword>
<dbReference type="Gene3D" id="1.10.10.930">
    <property type="match status" value="1"/>
</dbReference>
<feature type="domain" description="Peptidase S7" evidence="65">
    <location>
        <begin position="1493"/>
        <end position="1670"/>
    </location>
</feature>
<keyword evidence="24" id="KW-0548">Nucleotidyltransferase</keyword>
<organism evidence="67 68">
    <name type="scientific">New Mapoon virus</name>
    <dbReference type="NCBI Taxonomy" id="499854"/>
    <lineage>
        <taxon>Viruses</taxon>
        <taxon>Riboviria</taxon>
        <taxon>Orthornavirae</taxon>
        <taxon>Kitrinoviricota</taxon>
        <taxon>Flasuviricetes</taxon>
        <taxon>Amarillovirales</taxon>
        <taxon>Flaviviridae</taxon>
        <taxon>Orthoflavivirus</taxon>
        <taxon>Orthoflavivirus kokoberaorum</taxon>
    </lineage>
</organism>
<keyword evidence="35" id="KW-1106">Inhibition of host STAT2 by virus</keyword>
<comment type="subunit">
    <text evidence="50">Interacts (via N-terminus) with serine protease NS3.</text>
</comment>
<keyword evidence="29" id="KW-0347">Helicase</keyword>
<keyword evidence="21" id="KW-0808">Transferase</keyword>
<dbReference type="SMART" id="SM00490">
    <property type="entry name" value="HELICc"/>
    <property type="match status" value="1"/>
</dbReference>
<feature type="domain" description="Helicase ATP-binding" evidence="62">
    <location>
        <begin position="1673"/>
        <end position="1829"/>
    </location>
</feature>
<feature type="transmembrane region" description="Helical" evidence="60">
    <location>
        <begin position="1390"/>
        <end position="1407"/>
    </location>
</feature>
<feature type="domain" description="Flavivirus NS2B" evidence="64">
    <location>
        <begin position="1363"/>
        <end position="1492"/>
    </location>
</feature>
<keyword evidence="26" id="KW-0547">Nucleotide-binding</keyword>
<evidence type="ECO:0000256" key="21">
    <source>
        <dbReference type="ARBA" id="ARBA00022679"/>
    </source>
</evidence>
<dbReference type="InterPro" id="IPR014001">
    <property type="entry name" value="Helicase_ATP-bd"/>
</dbReference>
<evidence type="ECO:0000313" key="67">
    <source>
        <dbReference type="EMBL" id="AGI03959.1"/>
    </source>
</evidence>
<dbReference type="SUPFAM" id="SSF56672">
    <property type="entry name" value="DNA/RNA polymerases"/>
    <property type="match status" value="1"/>
</dbReference>
<evidence type="ECO:0000256" key="19">
    <source>
        <dbReference type="ARBA" id="ARBA00022664"/>
    </source>
</evidence>
<feature type="domain" description="MRNA cap 0-1 NS5-type MT" evidence="66">
    <location>
        <begin position="2507"/>
        <end position="2772"/>
    </location>
</feature>
<dbReference type="InterPro" id="IPR038055">
    <property type="entry name" value="Glycoprot_E_dimer_dom"/>
</dbReference>
<dbReference type="FunFam" id="1.20.1280.260:FF:000001">
    <property type="entry name" value="Envelope glycoprotein"/>
    <property type="match status" value="1"/>
</dbReference>
<keyword evidence="16" id="KW-1162">Viral penetration into host cytoplasm</keyword>
<dbReference type="SUPFAM" id="SSF81296">
    <property type="entry name" value="E set domains"/>
    <property type="match status" value="1"/>
</dbReference>
<feature type="binding site" evidence="59">
    <location>
        <position position="2950"/>
    </location>
    <ligand>
        <name>Zn(2+)</name>
        <dbReference type="ChEBI" id="CHEBI:29105"/>
        <label>1</label>
    </ligand>
</feature>
<dbReference type="GO" id="GO:0042025">
    <property type="term" value="C:host cell nucleus"/>
    <property type="evidence" value="ECO:0007669"/>
    <property type="project" value="UniProtKB-SubCell"/>
</dbReference>
<evidence type="ECO:0000256" key="43">
    <source>
        <dbReference type="ARBA" id="ARBA00023184"/>
    </source>
</evidence>
<comment type="function">
    <text evidence="1">Functions as a signal peptide for NS4B and is required for the interferon antagonism activity of the latter.</text>
</comment>
<dbReference type="GO" id="GO:0046983">
    <property type="term" value="F:protein dimerization activity"/>
    <property type="evidence" value="ECO:0007669"/>
    <property type="project" value="InterPro"/>
</dbReference>
<dbReference type="InterPro" id="IPR007094">
    <property type="entry name" value="RNA-dir_pol_PSvirus"/>
</dbReference>
<dbReference type="Gene3D" id="3.30.387.10">
    <property type="entry name" value="Viral Envelope Glycoprotein, domain 3"/>
    <property type="match status" value="1"/>
</dbReference>
<comment type="catalytic activity">
    <reaction evidence="55">
        <text>ATP + H2O = ADP + phosphate + H(+)</text>
        <dbReference type="Rhea" id="RHEA:13065"/>
        <dbReference type="ChEBI" id="CHEBI:15377"/>
        <dbReference type="ChEBI" id="CHEBI:15378"/>
        <dbReference type="ChEBI" id="CHEBI:30616"/>
        <dbReference type="ChEBI" id="CHEBI:43474"/>
        <dbReference type="ChEBI" id="CHEBI:456216"/>
        <dbReference type="EC" id="3.6.4.13"/>
    </reaction>
</comment>
<evidence type="ECO:0000256" key="55">
    <source>
        <dbReference type="ARBA" id="ARBA00047984"/>
    </source>
</evidence>
<evidence type="ECO:0000256" key="47">
    <source>
        <dbReference type="ARBA" id="ARBA00023443"/>
    </source>
</evidence>
<dbReference type="Proteomes" id="UP000151095">
    <property type="component" value="Segment"/>
</dbReference>
<dbReference type="SUPFAM" id="SSF53335">
    <property type="entry name" value="S-adenosyl-L-methionine-dependent methyltransferases"/>
    <property type="match status" value="1"/>
</dbReference>
<feature type="active site" description="Charge relay system; for serine protease NS3 activity" evidence="56">
    <location>
        <position position="1543"/>
    </location>
</feature>
<dbReference type="InterPro" id="IPR002877">
    <property type="entry name" value="RNA_MeTrfase_FtsJ_dom"/>
</dbReference>
<feature type="disulfide bond" evidence="58">
    <location>
        <begin position="591"/>
        <end position="622"/>
    </location>
</feature>
<keyword evidence="44" id="KW-0922">Interferon antiviral system evasion</keyword>
<dbReference type="Gene3D" id="3.40.50.300">
    <property type="entry name" value="P-loop containing nucleotide triphosphate hydrolases"/>
    <property type="match status" value="2"/>
</dbReference>
<dbReference type="GO" id="GO:0003725">
    <property type="term" value="F:double-stranded RNA binding"/>
    <property type="evidence" value="ECO:0007669"/>
    <property type="project" value="InterPro"/>
</dbReference>
<dbReference type="SUPFAM" id="SSF101257">
    <property type="entry name" value="Flavivirus capsid protein C"/>
    <property type="match status" value="1"/>
</dbReference>
<feature type="active site" description="Charge relay system; for serine protease NS3 activity" evidence="56">
    <location>
        <position position="1627"/>
    </location>
</feature>
<dbReference type="InterPro" id="IPR000069">
    <property type="entry name" value="Env_glycoprot_M_flavivir"/>
</dbReference>
<dbReference type="Pfam" id="PF01003">
    <property type="entry name" value="Flavi_capsid"/>
    <property type="match status" value="1"/>
</dbReference>
<feature type="transmembrane region" description="Helical" evidence="60">
    <location>
        <begin position="1171"/>
        <end position="1191"/>
    </location>
</feature>
<feature type="transmembrane region" description="Helical" evidence="60">
    <location>
        <begin position="2162"/>
        <end position="2182"/>
    </location>
</feature>
<dbReference type="GO" id="GO:0046718">
    <property type="term" value="P:symbiont entry into host cell"/>
    <property type="evidence" value="ECO:0007669"/>
    <property type="project" value="UniProtKB-KW"/>
</dbReference>
<evidence type="ECO:0000256" key="29">
    <source>
        <dbReference type="ARBA" id="ARBA00022806"/>
    </source>
</evidence>
<feature type="transmembrane region" description="Helical" evidence="60">
    <location>
        <begin position="1332"/>
        <end position="1358"/>
    </location>
</feature>
<dbReference type="InterPro" id="IPR038345">
    <property type="entry name" value="Flavi_E_Stem/Anchor_dom_sf"/>
</dbReference>
<dbReference type="InterPro" id="IPR001122">
    <property type="entry name" value="Flavi_capsidC"/>
</dbReference>
<dbReference type="InterPro" id="IPR001650">
    <property type="entry name" value="Helicase_C-like"/>
</dbReference>
<evidence type="ECO:0000256" key="53">
    <source>
        <dbReference type="ARBA" id="ARBA00046942"/>
    </source>
</evidence>
<feature type="transmembrane region" description="Helical" evidence="60">
    <location>
        <begin position="1463"/>
        <end position="1486"/>
    </location>
</feature>
<dbReference type="PROSITE" id="PS51591">
    <property type="entry name" value="RNA_CAP01_NS5_MT"/>
    <property type="match status" value="1"/>
</dbReference>
<dbReference type="CDD" id="cd17038">
    <property type="entry name" value="Flavi_M"/>
    <property type="match status" value="1"/>
</dbReference>
<evidence type="ECO:0000256" key="54">
    <source>
        <dbReference type="ARBA" id="ARBA00047631"/>
    </source>
</evidence>
<dbReference type="CDD" id="cd17931">
    <property type="entry name" value="DEXHc_viral_Ns3"/>
    <property type="match status" value="1"/>
</dbReference>
<keyword evidence="46" id="KW-1160">Virus entry into host cell</keyword>
<dbReference type="GO" id="GO:0044167">
    <property type="term" value="C:host cell endoplasmic reticulum membrane"/>
    <property type="evidence" value="ECO:0007669"/>
    <property type="project" value="UniProtKB-SubCell"/>
</dbReference>
<feature type="binding site" evidence="57">
    <location>
        <position position="2610"/>
    </location>
    <ligand>
        <name>S-adenosyl-L-methionine</name>
        <dbReference type="ChEBI" id="CHEBI:59789"/>
    </ligand>
</feature>
<feature type="transmembrane region" description="Helical" evidence="60">
    <location>
        <begin position="2240"/>
        <end position="2258"/>
    </location>
</feature>
<evidence type="ECO:0000256" key="42">
    <source>
        <dbReference type="ARBA" id="ARBA00023180"/>
    </source>
</evidence>
<feature type="binding site" evidence="59">
    <location>
        <position position="3221"/>
    </location>
    <ligand>
        <name>Zn(2+)</name>
        <dbReference type="ChEBI" id="CHEBI:29105"/>
        <label>2</label>
    </ligand>
</feature>
<evidence type="ECO:0000256" key="16">
    <source>
        <dbReference type="ARBA" id="ARBA00022595"/>
    </source>
</evidence>
<dbReference type="Pfam" id="PF02832">
    <property type="entry name" value="Flavi_glycop_C"/>
    <property type="match status" value="1"/>
</dbReference>
<dbReference type="Gene3D" id="3.30.67.10">
    <property type="entry name" value="Viral Envelope Glycoprotein, domain 2"/>
    <property type="match status" value="1"/>
</dbReference>
<dbReference type="Pfam" id="PF01570">
    <property type="entry name" value="Flavi_propep"/>
    <property type="match status" value="1"/>
</dbReference>
<feature type="disulfide bond" evidence="58">
    <location>
        <begin position="360"/>
        <end position="391"/>
    </location>
</feature>
<keyword evidence="20" id="KW-0645">Protease</keyword>
<dbReference type="SUPFAM" id="SSF52540">
    <property type="entry name" value="P-loop containing nucleoside triphosphate hydrolases"/>
    <property type="match status" value="2"/>
</dbReference>
<keyword evidence="45" id="KW-0899">Viral immunoevasion</keyword>
<dbReference type="PROSITE" id="PS51194">
    <property type="entry name" value="HELICASE_CTER"/>
    <property type="match status" value="1"/>
</dbReference>
<evidence type="ECO:0000256" key="28">
    <source>
        <dbReference type="ARBA" id="ARBA00022804"/>
    </source>
</evidence>
<dbReference type="CDD" id="cd23204">
    <property type="entry name" value="Flavivirus_RdRp"/>
    <property type="match status" value="1"/>
</dbReference>
<dbReference type="GO" id="GO:0004252">
    <property type="term" value="F:serine-type endopeptidase activity"/>
    <property type="evidence" value="ECO:0007669"/>
    <property type="project" value="InterPro"/>
</dbReference>
<dbReference type="Pfam" id="PF01349">
    <property type="entry name" value="Flavi_NS4B"/>
    <property type="match status" value="1"/>
</dbReference>
<evidence type="ECO:0000256" key="32">
    <source>
        <dbReference type="ARBA" id="ARBA00022840"/>
    </source>
</evidence>
<evidence type="ECO:0000256" key="10">
    <source>
        <dbReference type="ARBA" id="ARBA00022510"/>
    </source>
</evidence>
<dbReference type="CDD" id="cd20761">
    <property type="entry name" value="capping_2-OMTase_Flaviviridae"/>
    <property type="match status" value="1"/>
</dbReference>
<dbReference type="InterPro" id="IPR046811">
    <property type="entry name" value="Flavi_NS5_thumb"/>
</dbReference>
<evidence type="ECO:0000256" key="2">
    <source>
        <dbReference type="ARBA" id="ARBA00004147"/>
    </source>
</evidence>
<evidence type="ECO:0000256" key="30">
    <source>
        <dbReference type="ARBA" id="ARBA00022825"/>
    </source>
</evidence>
<keyword evidence="30" id="KW-0720">Serine protease</keyword>
<feature type="binding site" evidence="59">
    <location>
        <position position="3355"/>
    </location>
    <ligand>
        <name>Zn(2+)</name>
        <dbReference type="ChEBI" id="CHEBI:29105"/>
        <label>2</label>
    </ligand>
</feature>
<keyword evidence="23 60" id="KW-0812">Transmembrane</keyword>
<keyword evidence="9" id="KW-1168">Fusion of virus membrane with host membrane</keyword>
<feature type="binding site" evidence="59">
    <location>
        <position position="2958"/>
    </location>
    <ligand>
        <name>Zn(2+)</name>
        <dbReference type="ChEBI" id="CHEBI:29105"/>
        <label>1</label>
    </ligand>
</feature>
<evidence type="ECO:0000256" key="48">
    <source>
        <dbReference type="ARBA" id="ARBA00024317"/>
    </source>
</evidence>
<keyword evidence="19" id="KW-0507">mRNA processing</keyword>
<evidence type="ECO:0000313" key="68">
    <source>
        <dbReference type="Proteomes" id="UP000151095"/>
    </source>
</evidence>
<evidence type="ECO:0000256" key="11">
    <source>
        <dbReference type="ARBA" id="ARBA00022525"/>
    </source>
</evidence>
<dbReference type="PROSITE" id="PS50507">
    <property type="entry name" value="RDRP_SSRNA_POS"/>
    <property type="match status" value="1"/>
</dbReference>
<dbReference type="GO" id="GO:0055036">
    <property type="term" value="C:virion membrane"/>
    <property type="evidence" value="ECO:0007669"/>
    <property type="project" value="UniProtKB-SubCell"/>
</dbReference>
<evidence type="ECO:0000256" key="5">
    <source>
        <dbReference type="ARBA" id="ARBA00004461"/>
    </source>
</evidence>
<dbReference type="Pfam" id="PF01728">
    <property type="entry name" value="FtsJ"/>
    <property type="match status" value="1"/>
</dbReference>
<dbReference type="InterPro" id="IPR043504">
    <property type="entry name" value="Peptidase_S1_PA_chymotrypsin"/>
</dbReference>
<dbReference type="Pfam" id="PF20483">
    <property type="entry name" value="Flavi_NS5_thumb"/>
    <property type="match status" value="1"/>
</dbReference>
<dbReference type="NCBIfam" id="TIGR04240">
    <property type="entry name" value="flavi_E_stem"/>
    <property type="match status" value="1"/>
</dbReference>
<dbReference type="PROSITE" id="PS51527">
    <property type="entry name" value="FLAVIVIRUS_NS2B"/>
    <property type="match status" value="1"/>
</dbReference>
<evidence type="ECO:0000256" key="18">
    <source>
        <dbReference type="ARBA" id="ARBA00022632"/>
    </source>
</evidence>
<evidence type="ECO:0000256" key="17">
    <source>
        <dbReference type="ARBA" id="ARBA00022603"/>
    </source>
</evidence>
<dbReference type="InterPro" id="IPR047530">
    <property type="entry name" value="Flavi_RdRp"/>
</dbReference>
<dbReference type="InterPro" id="IPR026490">
    <property type="entry name" value="mRNA_cap_0/1_MeTrfase"/>
</dbReference>
<dbReference type="InterPro" id="IPR043502">
    <property type="entry name" value="DNA/RNA_pol_sf"/>
</dbReference>
<keyword evidence="12" id="KW-0597">Phosphoprotein</keyword>
<dbReference type="GO" id="GO:0005524">
    <property type="term" value="F:ATP binding"/>
    <property type="evidence" value="ECO:0007669"/>
    <property type="project" value="UniProtKB-KW"/>
</dbReference>
<keyword evidence="43" id="KW-1038">Host endoplasmic reticulum</keyword>
<feature type="disulfide bond" evidence="58">
    <location>
        <begin position="476"/>
        <end position="574"/>
    </location>
</feature>
<comment type="catalytic activity">
    <reaction evidence="54">
        <text>a ribonucleoside 5'-triphosphate + H2O = a ribonucleoside 5'-diphosphate + phosphate + H(+)</text>
        <dbReference type="Rhea" id="RHEA:23680"/>
        <dbReference type="ChEBI" id="CHEBI:15377"/>
        <dbReference type="ChEBI" id="CHEBI:15378"/>
        <dbReference type="ChEBI" id="CHEBI:43474"/>
        <dbReference type="ChEBI" id="CHEBI:57930"/>
        <dbReference type="ChEBI" id="CHEBI:61557"/>
        <dbReference type="EC" id="3.6.1.15"/>
    </reaction>
</comment>
<dbReference type="InterPro" id="IPR011998">
    <property type="entry name" value="Flavi_Glycoprot_E_cen/dimer"/>
</dbReference>
<dbReference type="Pfam" id="PF21659">
    <property type="entry name" value="Flavi_E_stem"/>
    <property type="match status" value="1"/>
</dbReference>
<dbReference type="InterPro" id="IPR026470">
    <property type="entry name" value="Flavi_E_Stem/Anchor_dom"/>
</dbReference>
<keyword evidence="22" id="KW-0949">S-adenosyl-L-methionine</keyword>
<evidence type="ECO:0000256" key="52">
    <source>
        <dbReference type="ARBA" id="ARBA00035667"/>
    </source>
</evidence>
<dbReference type="GeneID" id="30515525"/>
<dbReference type="GO" id="GO:0052170">
    <property type="term" value="P:symbiont-mediated suppression of host innate immune response"/>
    <property type="evidence" value="ECO:0007669"/>
    <property type="project" value="UniProtKB-KW"/>
</dbReference>
<evidence type="ECO:0000256" key="36">
    <source>
        <dbReference type="ARBA" id="ARBA00022884"/>
    </source>
</evidence>
<feature type="transmembrane region" description="Helical" evidence="60">
    <location>
        <begin position="1242"/>
        <end position="1260"/>
    </location>
</feature>
<keyword evidence="42" id="KW-0325">Glycoprotein</keyword>
<evidence type="ECO:0000256" key="3">
    <source>
        <dbReference type="ARBA" id="ARBA00004153"/>
    </source>
</evidence>
<dbReference type="FunFam" id="3.40.50.150:FF:000105">
    <property type="entry name" value="Genome polyprotein"/>
    <property type="match status" value="1"/>
</dbReference>
<feature type="transmembrane region" description="Helical" evidence="60">
    <location>
        <begin position="2319"/>
        <end position="2340"/>
    </location>
</feature>
<dbReference type="InterPro" id="IPR001528">
    <property type="entry name" value="Flavi_NS4B"/>
</dbReference>
<dbReference type="Pfam" id="PF00869">
    <property type="entry name" value="Flavi_glycoprot"/>
    <property type="match status" value="1"/>
</dbReference>
<evidence type="ECO:0000256" key="49">
    <source>
        <dbReference type="ARBA" id="ARBA00024468"/>
    </source>
</evidence>
<dbReference type="Gene3D" id="3.40.50.150">
    <property type="entry name" value="Vaccinia Virus protein VP39"/>
    <property type="match status" value="1"/>
</dbReference>
<evidence type="ECO:0000256" key="23">
    <source>
        <dbReference type="ARBA" id="ARBA00022692"/>
    </source>
</evidence>
<evidence type="ECO:0000259" key="66">
    <source>
        <dbReference type="PROSITE" id="PS51591"/>
    </source>
</evidence>
<dbReference type="Gene3D" id="1.20.1280.260">
    <property type="match status" value="1"/>
</dbReference>
<evidence type="ECO:0000256" key="51">
    <source>
        <dbReference type="ARBA" id="ARBA00035601"/>
    </source>
</evidence>
<dbReference type="InterPro" id="IPR001850">
    <property type="entry name" value="Flavi_NS3_S7"/>
</dbReference>
<keyword evidence="38 60" id="KW-1133">Transmembrane helix</keyword>
<feature type="active site" description="Charge relay system; for serine protease NS3 activity" evidence="56">
    <location>
        <position position="1567"/>
    </location>
</feature>
<evidence type="ECO:0000259" key="65">
    <source>
        <dbReference type="PROSITE" id="PS51528"/>
    </source>
</evidence>
<dbReference type="Gene3D" id="1.10.8.970">
    <property type="entry name" value="Flavivirus envelope glycoprotein M-like"/>
    <property type="match status" value="1"/>
</dbReference>
<evidence type="ECO:0000256" key="15">
    <source>
        <dbReference type="ARBA" id="ARBA00022581"/>
    </source>
</evidence>
<dbReference type="Pfam" id="PF01004">
    <property type="entry name" value="Flavi_M"/>
    <property type="match status" value="1"/>
</dbReference>
<feature type="binding site" evidence="57">
    <location>
        <position position="2562"/>
    </location>
    <ligand>
        <name>S-adenosyl-L-methionine</name>
        <dbReference type="ChEBI" id="CHEBI:59789"/>
    </ligand>
</feature>
<evidence type="ECO:0000256" key="35">
    <source>
        <dbReference type="ARBA" id="ARBA00022883"/>
    </source>
</evidence>
<evidence type="ECO:0000256" key="26">
    <source>
        <dbReference type="ARBA" id="ARBA00022741"/>
    </source>
</evidence>
<comment type="catalytic activity">
    <reaction evidence="49">
        <text>Selective hydrolysis of -Xaa-Xaa-|-Yaa- bonds in which each of the Xaa can be either Arg or Lys and Yaa can be either Ser or Ala.</text>
        <dbReference type="EC" id="3.4.21.91"/>
    </reaction>
</comment>
<dbReference type="FunFam" id="3.40.50.300:FF:000763">
    <property type="entry name" value="Genome polyprotein"/>
    <property type="match status" value="1"/>
</dbReference>
<dbReference type="Gene3D" id="2.60.40.350">
    <property type="match status" value="1"/>
</dbReference>
<feature type="binding site" evidence="57">
    <location>
        <position position="2637"/>
    </location>
    <ligand>
        <name>S-adenosyl-L-methionine</name>
        <dbReference type="ChEBI" id="CHEBI:59789"/>
    </ligand>
</feature>
<dbReference type="GO" id="GO:0039502">
    <property type="term" value="P:symbiont-mediated suppression of host type I interferon-mediated signaling pathway"/>
    <property type="evidence" value="ECO:0007669"/>
    <property type="project" value="UniProtKB-KW"/>
</dbReference>
<dbReference type="GO" id="GO:0005198">
    <property type="term" value="F:structural molecule activity"/>
    <property type="evidence" value="ECO:0007669"/>
    <property type="project" value="InterPro"/>
</dbReference>
<feature type="transmembrane region" description="Helical" evidence="60">
    <location>
        <begin position="2188"/>
        <end position="2205"/>
    </location>
</feature>
<keyword evidence="11" id="KW-0964">Secreted</keyword>
<dbReference type="InterPro" id="IPR002535">
    <property type="entry name" value="Flavi_propep"/>
</dbReference>
<evidence type="ECO:0000256" key="46">
    <source>
        <dbReference type="ARBA" id="ARBA00023296"/>
    </source>
</evidence>
<dbReference type="InterPro" id="IPR038302">
    <property type="entry name" value="Env_glycoprot_M_sf_flavivir"/>
</dbReference>
<dbReference type="GO" id="GO:0039654">
    <property type="term" value="P:fusion of virus membrane with host endosome membrane"/>
    <property type="evidence" value="ECO:0007669"/>
    <property type="project" value="UniProtKB-KW"/>
</dbReference>
<keyword evidence="8" id="KW-0696">RNA-directed RNA polymerase</keyword>
<evidence type="ECO:0000256" key="7">
    <source>
        <dbReference type="ARBA" id="ARBA00020107"/>
    </source>
</evidence>
<dbReference type="InterPro" id="IPR000336">
    <property type="entry name" value="Flavivir/Alphavir_Ig-like_sf"/>
</dbReference>
<evidence type="ECO:0000259" key="64">
    <source>
        <dbReference type="PROSITE" id="PS51527"/>
    </source>
</evidence>
<comment type="function">
    <text evidence="48">Component of the viral RNA replication complex that functions in virion assembly and antagonizes the host immune response.</text>
</comment>
<feature type="binding site" evidence="57">
    <location>
        <position position="2592"/>
    </location>
    <ligand>
        <name>S-adenosyl-L-methionine</name>
        <dbReference type="ChEBI" id="CHEBI:59789"/>
    </ligand>
</feature>
<evidence type="ECO:0000256" key="50">
    <source>
        <dbReference type="ARBA" id="ARBA00025871"/>
    </source>
</evidence>
<evidence type="ECO:0000256" key="27">
    <source>
        <dbReference type="ARBA" id="ARBA00022801"/>
    </source>
</evidence>
<dbReference type="GO" id="GO:0039564">
    <property type="term" value="P:symbiont-mediated suppression of host JAK-STAT cascade via inhibition of STAT2 activity"/>
    <property type="evidence" value="ECO:0007669"/>
    <property type="project" value="UniProtKB-KW"/>
</dbReference>
<evidence type="ECO:0000256" key="14">
    <source>
        <dbReference type="ARBA" id="ARBA00022562"/>
    </source>
</evidence>
<evidence type="ECO:0000256" key="39">
    <source>
        <dbReference type="ARBA" id="ARBA00023042"/>
    </source>
</evidence>
<dbReference type="Gene3D" id="2.60.98.10">
    <property type="entry name" value="Tick-borne Encephalitis virus Glycoprotein, domain 1"/>
    <property type="match status" value="1"/>
</dbReference>
<dbReference type="InterPro" id="IPR000208">
    <property type="entry name" value="Flavi_RdRp_fingers/palm"/>
</dbReference>
<dbReference type="Pfam" id="PF07652">
    <property type="entry name" value="Flavi_DEAD"/>
    <property type="match status" value="1"/>
</dbReference>
<dbReference type="Pfam" id="PF00972">
    <property type="entry name" value="Flavi_NS5"/>
    <property type="match status" value="1"/>
</dbReference>
<keyword evidence="40 60" id="KW-0472">Membrane</keyword>
<dbReference type="Pfam" id="PF00948">
    <property type="entry name" value="Flavi_NS1"/>
    <property type="match status" value="1"/>
</dbReference>
<protein>
    <recommendedName>
        <fullName evidence="7">Genome polyprotein</fullName>
    </recommendedName>
</protein>
<keyword evidence="37" id="KW-0693">Viral RNA replication</keyword>
<evidence type="ECO:0000256" key="1">
    <source>
        <dbReference type="ARBA" id="ARBA00003504"/>
    </source>
</evidence>
<reference evidence="67 68" key="1">
    <citation type="journal article" date="2013" name="J. Gen. Virol.">
        <title>Genetic divergence among members of the Kokobera group of flaviviruses supports their separation into distinct species.</title>
        <authorList>
            <person name="May F.J."/>
            <person name="Clark D.C."/>
            <person name="Pham K."/>
            <person name="Diviney S.M."/>
            <person name="Williams D.T."/>
            <person name="Field E.J."/>
            <person name="Kuno G."/>
            <person name="Chang G.J."/>
            <person name="Cheah W.Y."/>
            <person name="Setoh Y.X."/>
            <person name="Prow N.A."/>
            <person name="Hobson-Peters J."/>
            <person name="Hall R.A."/>
        </authorList>
    </citation>
    <scope>NUCLEOTIDE SEQUENCE [LARGE SCALE GENOMIC DNA]</scope>
    <source>
        <strain evidence="67">CY1014</strain>
    </source>
</reference>
<dbReference type="KEGG" id="vg:30515525"/>
<comment type="function">
    <text evidence="51">Required cofactor for the serine protease function of NS3. May have membrane-destabilizing activity and form viroporins.</text>
</comment>
<dbReference type="PIRSF" id="PIRSF003817">
    <property type="entry name" value="Gen_Poly_FLV"/>
    <property type="match status" value="1"/>
</dbReference>
<evidence type="ECO:0000256" key="45">
    <source>
        <dbReference type="ARBA" id="ARBA00023280"/>
    </source>
</evidence>
<keyword evidence="18" id="KW-1090">Inhibition of host innate immune response by virus</keyword>
<dbReference type="InterPro" id="IPR011492">
    <property type="entry name" value="Flavi_DEAD"/>
</dbReference>
<keyword evidence="39" id="KW-0506">mRNA capping</keyword>
<evidence type="ECO:0000256" key="38">
    <source>
        <dbReference type="ARBA" id="ARBA00022989"/>
    </source>
</evidence>
<evidence type="ECO:0000256" key="4">
    <source>
        <dbReference type="ARBA" id="ARBA00004385"/>
    </source>
</evidence>
<evidence type="ECO:0000256" key="44">
    <source>
        <dbReference type="ARBA" id="ARBA00023258"/>
    </source>
</evidence>
<comment type="subunit">
    <text evidence="53">Forms a heterodimer with serine protease NS3. May form homooligomers.</text>
</comment>
<keyword evidence="25 59" id="KW-0479">Metal-binding</keyword>
<feature type="binding site" evidence="59">
    <location>
        <position position="2946"/>
    </location>
    <ligand>
        <name>Zn(2+)</name>
        <dbReference type="ChEBI" id="CHEBI:29105"/>
        <label>1</label>
    </ligand>
</feature>
<evidence type="ECO:0000256" key="20">
    <source>
        <dbReference type="ARBA" id="ARBA00022670"/>
    </source>
</evidence>
<dbReference type="InterPro" id="IPR001157">
    <property type="entry name" value="Flavi_NS1"/>
</dbReference>
<dbReference type="GO" id="GO:0003968">
    <property type="term" value="F:RNA-directed RNA polymerase activity"/>
    <property type="evidence" value="ECO:0007669"/>
    <property type="project" value="UniProtKB-KW"/>
</dbReference>
<dbReference type="Pfam" id="PF01350">
    <property type="entry name" value="Flavi_NS4A"/>
    <property type="match status" value="1"/>
</dbReference>
<feature type="disulfide bond" evidence="58">
    <location>
        <begin position="378"/>
        <end position="407"/>
    </location>
</feature>
<dbReference type="InterPro" id="IPR013756">
    <property type="entry name" value="GlyE_cen_dom_subdom2"/>
</dbReference>
<keyword evidence="36" id="KW-0694">RNA-binding</keyword>
<dbReference type="GO" id="GO:0004483">
    <property type="term" value="F:methyltransferase cap1 activity"/>
    <property type="evidence" value="ECO:0007669"/>
    <property type="project" value="InterPro"/>
</dbReference>
<dbReference type="InterPro" id="IPR036253">
    <property type="entry name" value="Glycoprot_cen/dimer_sf"/>
</dbReference>
<dbReference type="CDD" id="cd18806">
    <property type="entry name" value="SF2_C_viral"/>
    <property type="match status" value="1"/>
</dbReference>
<feature type="disulfide bond" evidence="58">
    <location>
        <begin position="289"/>
        <end position="316"/>
    </location>
</feature>
<feature type="transmembrane region" description="Helical" evidence="60">
    <location>
        <begin position="739"/>
        <end position="760"/>
    </location>
</feature>
<dbReference type="InterPro" id="IPR037172">
    <property type="entry name" value="Flavi_capsidC_sf"/>
</dbReference>
<dbReference type="PROSITE" id="PS51528">
    <property type="entry name" value="FLAVIVIRUS_NS3PRO"/>
    <property type="match status" value="1"/>
</dbReference>
<dbReference type="SUPFAM" id="SSF56983">
    <property type="entry name" value="Viral glycoprotein, central and dimerisation domains"/>
    <property type="match status" value="1"/>
</dbReference>
<keyword evidence="17" id="KW-0489">Methyltransferase</keyword>
<dbReference type="InterPro" id="IPR000404">
    <property type="entry name" value="Flavi_NS4A"/>
</dbReference>
<feature type="binding site" evidence="57">
    <location>
        <position position="2611"/>
    </location>
    <ligand>
        <name>S-adenosyl-L-methionine</name>
        <dbReference type="ChEBI" id="CHEBI:59789"/>
    </ligand>
</feature>
<dbReference type="GO" id="GO:0006508">
    <property type="term" value="P:proteolysis"/>
    <property type="evidence" value="ECO:0007669"/>
    <property type="project" value="UniProtKB-KW"/>
</dbReference>
<feature type="binding site" evidence="59">
    <location>
        <position position="2955"/>
    </location>
    <ligand>
        <name>Zn(2+)</name>
        <dbReference type="ChEBI" id="CHEBI:29105"/>
        <label>1</label>
    </ligand>
</feature>
<feature type="binding site" evidence="57">
    <location>
        <position position="2727"/>
    </location>
    <ligand>
        <name>S-adenosyl-L-methionine</name>
        <dbReference type="ChEBI" id="CHEBI:59789"/>
    </ligand>
</feature>
<dbReference type="Gene3D" id="3.30.70.2840">
    <property type="entry name" value="Flavivirus RNA-directed RNA polymerase, thumb domain"/>
    <property type="match status" value="2"/>
</dbReference>
<comment type="subcellular location">
    <subcellularLocation>
        <location evidence="3">Host endoplasmic reticulum membrane</location>
        <topology evidence="3">Multi-pass membrane protein</topology>
    </subcellularLocation>
    <subcellularLocation>
        <location evidence="5">Host endoplasmic reticulum membrane</location>
        <topology evidence="5">Peripheral membrane protein</topology>
        <orientation evidence="5">Cytoplasmic side</orientation>
    </subcellularLocation>
    <subcellularLocation>
        <location evidence="47">Host endoplasmic reticulum membrane</location>
        <topology evidence="47">Peripheral membrane protein</topology>
        <orientation evidence="47">Lumenal side</orientation>
    </subcellularLocation>
    <subcellularLocation>
        <location evidence="2">Host nucleus</location>
    </subcellularLocation>
    <subcellularLocation>
        <location evidence="6">Secreted</location>
    </subcellularLocation>
    <subcellularLocation>
        <location evidence="4">Virion membrane</location>
        <topology evidence="4">Multi-pass membrane protein</topology>
    </subcellularLocation>
</comment>
<evidence type="ECO:0000256" key="12">
    <source>
        <dbReference type="ARBA" id="ARBA00022553"/>
    </source>
</evidence>
<dbReference type="InterPro" id="IPR029063">
    <property type="entry name" value="SAM-dependent_MTases_sf"/>
</dbReference>
<dbReference type="SMART" id="SM00487">
    <property type="entry name" value="DEXDc"/>
    <property type="match status" value="1"/>
</dbReference>
<keyword evidence="27" id="KW-0378">Hydrolase</keyword>
<dbReference type="CDD" id="cd12149">
    <property type="entry name" value="Flavi_E_C"/>
    <property type="match status" value="1"/>
</dbReference>
<evidence type="ECO:0000256" key="8">
    <source>
        <dbReference type="ARBA" id="ARBA00022484"/>
    </source>
</evidence>
<evidence type="ECO:0000256" key="37">
    <source>
        <dbReference type="ARBA" id="ARBA00022953"/>
    </source>
</evidence>
<evidence type="ECO:0000256" key="34">
    <source>
        <dbReference type="ARBA" id="ARBA00022870"/>
    </source>
</evidence>
<feature type="transmembrane region" description="Helical" evidence="60">
    <location>
        <begin position="1299"/>
        <end position="1320"/>
    </location>
</feature>
<keyword evidence="10" id="KW-1170">Fusion of virus membrane with host endosomal membrane</keyword>
<dbReference type="FunFam" id="2.60.40.350:FF:000001">
    <property type="entry name" value="Envelope glycoprotein"/>
    <property type="match status" value="1"/>
</dbReference>
<keyword evidence="13" id="KW-0167">Capsid protein</keyword>
<dbReference type="SUPFAM" id="SSF50494">
    <property type="entry name" value="Trypsin-like serine proteases"/>
    <property type="match status" value="1"/>
</dbReference>
<dbReference type="PROSITE" id="PS51192">
    <property type="entry name" value="HELICASE_ATP_BIND_1"/>
    <property type="match status" value="1"/>
</dbReference>
<dbReference type="GO" id="GO:0046872">
    <property type="term" value="F:metal ion binding"/>
    <property type="evidence" value="ECO:0007669"/>
    <property type="project" value="UniProtKB-KW"/>
</dbReference>
<dbReference type="GO" id="GO:0005576">
    <property type="term" value="C:extracellular region"/>
    <property type="evidence" value="ECO:0007669"/>
    <property type="project" value="UniProtKB-SubCell"/>
</dbReference>
<feature type="transmembrane region" description="Helical" evidence="60">
    <location>
        <begin position="2294"/>
        <end position="2313"/>
    </location>
</feature>
<dbReference type="GO" id="GO:0019028">
    <property type="term" value="C:viral capsid"/>
    <property type="evidence" value="ECO:0007669"/>
    <property type="project" value="UniProtKB-KW"/>
</dbReference>
<feature type="disulfide bond" evidence="58">
    <location>
        <begin position="346"/>
        <end position="402"/>
    </location>
</feature>
<proteinExistence type="predicted"/>
<feature type="transmembrane region" description="Helical" evidence="60">
    <location>
        <begin position="766"/>
        <end position="791"/>
    </location>
</feature>
<keyword evidence="33" id="KW-0946">Virion</keyword>
<feature type="domain" description="RdRp catalytic" evidence="61">
    <location>
        <begin position="3035"/>
        <end position="3186"/>
    </location>
</feature>
<dbReference type="GO" id="GO:0039694">
    <property type="term" value="P:viral RNA genome replication"/>
    <property type="evidence" value="ECO:0007669"/>
    <property type="project" value="InterPro"/>
</dbReference>
<dbReference type="InterPro" id="IPR009003">
    <property type="entry name" value="Peptidase_S1_PA"/>
</dbReference>
<keyword evidence="59" id="KW-0862">Zinc</keyword>
<keyword evidence="15" id="KW-0945">Host-virus interaction</keyword>
<evidence type="ECO:0000256" key="33">
    <source>
        <dbReference type="ARBA" id="ARBA00022844"/>
    </source>
</evidence>
<feature type="binding site" evidence="59">
    <location>
        <position position="3237"/>
    </location>
    <ligand>
        <name>Zn(2+)</name>
        <dbReference type="ChEBI" id="CHEBI:29105"/>
        <label>2</label>
    </ligand>
</feature>
<evidence type="ECO:0000256" key="22">
    <source>
        <dbReference type="ARBA" id="ARBA00022691"/>
    </source>
</evidence>
<evidence type="ECO:0000256" key="56">
    <source>
        <dbReference type="PIRSR" id="PIRSR003817-1"/>
    </source>
</evidence>
<evidence type="ECO:0000259" key="62">
    <source>
        <dbReference type="PROSITE" id="PS51192"/>
    </source>
</evidence>